<evidence type="ECO:0000256" key="17">
    <source>
        <dbReference type="SAM" id="SignalP"/>
    </source>
</evidence>
<evidence type="ECO:0000313" key="19">
    <source>
        <dbReference type="EMBL" id="KCW66591.1"/>
    </source>
</evidence>
<comment type="catalytic activity">
    <reaction evidence="1">
        <text>S-ubiquitinyl-[E2 ubiquitin-conjugating enzyme]-L-cysteine + [acceptor protein]-L-lysine = [E2 ubiquitin-conjugating enzyme]-L-cysteine + N(6)-ubiquitinyl-[acceptor protein]-L-lysine.</text>
        <dbReference type="EC" id="2.3.2.27"/>
    </reaction>
</comment>
<evidence type="ECO:0000256" key="8">
    <source>
        <dbReference type="ARBA" id="ARBA00022771"/>
    </source>
</evidence>
<keyword evidence="11 16" id="KW-1133">Transmembrane helix</keyword>
<dbReference type="EMBL" id="KK198758">
    <property type="protein sequence ID" value="KCW66591.1"/>
    <property type="molecule type" value="Genomic_DNA"/>
</dbReference>
<dbReference type="PROSITE" id="PS50089">
    <property type="entry name" value="ZF_RING_2"/>
    <property type="match status" value="1"/>
</dbReference>
<dbReference type="SUPFAM" id="SSF57850">
    <property type="entry name" value="RING/U-box"/>
    <property type="match status" value="1"/>
</dbReference>
<dbReference type="OrthoDB" id="8062037at2759"/>
<keyword evidence="7" id="KW-0479">Metal-binding</keyword>
<dbReference type="InterPro" id="IPR013083">
    <property type="entry name" value="Znf_RING/FYVE/PHD"/>
</dbReference>
<feature type="compositionally biased region" description="Low complexity" evidence="15">
    <location>
        <begin position="375"/>
        <end position="385"/>
    </location>
</feature>
<feature type="region of interest" description="Disordered" evidence="15">
    <location>
        <begin position="196"/>
        <end position="255"/>
    </location>
</feature>
<evidence type="ECO:0000256" key="13">
    <source>
        <dbReference type="ARBA" id="ARBA00024209"/>
    </source>
</evidence>
<comment type="subcellular location">
    <subcellularLocation>
        <location evidence="2">Membrane</location>
        <topology evidence="2">Single-pass membrane protein</topology>
    </subcellularLocation>
</comment>
<evidence type="ECO:0000256" key="11">
    <source>
        <dbReference type="ARBA" id="ARBA00022989"/>
    </source>
</evidence>
<dbReference type="PANTHER" id="PTHR14155:SF583">
    <property type="entry name" value="RING-TYPE DOMAIN-CONTAINING PROTEIN"/>
    <property type="match status" value="1"/>
</dbReference>
<comment type="pathway">
    <text evidence="3">Protein modification; protein ubiquitination.</text>
</comment>
<dbReference type="Gramene" id="KCW66591">
    <property type="protein sequence ID" value="KCW66591"/>
    <property type="gene ID" value="EUGRSUZ_F003842"/>
</dbReference>
<feature type="chain" id="PRO_5001568552" description="RING-type E3 ubiquitin transferase" evidence="17">
    <location>
        <begin position="28"/>
        <end position="420"/>
    </location>
</feature>
<dbReference type="PANTHER" id="PTHR14155">
    <property type="entry name" value="RING FINGER DOMAIN-CONTAINING"/>
    <property type="match status" value="1"/>
</dbReference>
<name>A0A059BL37_EUCGR</name>
<evidence type="ECO:0000256" key="12">
    <source>
        <dbReference type="ARBA" id="ARBA00023136"/>
    </source>
</evidence>
<dbReference type="CDD" id="cd16461">
    <property type="entry name" value="RING-H2_EL5-like"/>
    <property type="match status" value="1"/>
</dbReference>
<dbReference type="InterPro" id="IPR001841">
    <property type="entry name" value="Znf_RING"/>
</dbReference>
<accession>A0A059BL37</accession>
<dbReference type="OMA" id="PDRWGFT"/>
<organism evidence="19">
    <name type="scientific">Eucalyptus grandis</name>
    <name type="common">Flooded gum</name>
    <dbReference type="NCBI Taxonomy" id="71139"/>
    <lineage>
        <taxon>Eukaryota</taxon>
        <taxon>Viridiplantae</taxon>
        <taxon>Streptophyta</taxon>
        <taxon>Embryophyta</taxon>
        <taxon>Tracheophyta</taxon>
        <taxon>Spermatophyta</taxon>
        <taxon>Magnoliopsida</taxon>
        <taxon>eudicotyledons</taxon>
        <taxon>Gunneridae</taxon>
        <taxon>Pentapetalae</taxon>
        <taxon>rosids</taxon>
        <taxon>malvids</taxon>
        <taxon>Myrtales</taxon>
        <taxon>Myrtaceae</taxon>
        <taxon>Myrtoideae</taxon>
        <taxon>Eucalypteae</taxon>
        <taxon>Eucalyptus</taxon>
    </lineage>
</organism>
<dbReference type="InterPro" id="IPR053238">
    <property type="entry name" value="RING-H2_zinc_finger"/>
</dbReference>
<evidence type="ECO:0000256" key="10">
    <source>
        <dbReference type="ARBA" id="ARBA00022833"/>
    </source>
</evidence>
<evidence type="ECO:0000259" key="18">
    <source>
        <dbReference type="PROSITE" id="PS50089"/>
    </source>
</evidence>
<keyword evidence="8 14" id="KW-0863">Zinc-finger</keyword>
<dbReference type="GO" id="GO:0008270">
    <property type="term" value="F:zinc ion binding"/>
    <property type="evidence" value="ECO:0007669"/>
    <property type="project" value="UniProtKB-KW"/>
</dbReference>
<evidence type="ECO:0000256" key="7">
    <source>
        <dbReference type="ARBA" id="ARBA00022723"/>
    </source>
</evidence>
<feature type="region of interest" description="Disordered" evidence="15">
    <location>
        <begin position="316"/>
        <end position="336"/>
    </location>
</feature>
<keyword evidence="6 16" id="KW-0812">Transmembrane</keyword>
<dbReference type="Pfam" id="PF13639">
    <property type="entry name" value="zf-RING_2"/>
    <property type="match status" value="1"/>
</dbReference>
<evidence type="ECO:0000256" key="14">
    <source>
        <dbReference type="PROSITE-ProRule" id="PRU00175"/>
    </source>
</evidence>
<dbReference type="InParanoid" id="A0A059BL37"/>
<keyword evidence="17" id="KW-0732">Signal</keyword>
<evidence type="ECO:0000256" key="16">
    <source>
        <dbReference type="SAM" id="Phobius"/>
    </source>
</evidence>
<keyword evidence="12 16" id="KW-0472">Membrane</keyword>
<keyword evidence="9" id="KW-0833">Ubl conjugation pathway</keyword>
<sequence length="420" mass="45946">MRDPPLHGRPRALQLLPLLLLLLSVRAASQNNPAAVDGPPTPPAPLQDGQRFNSSMAVIMVVLVSAFFVMGFFSVYVRQCAARRNGRGDPAGSYAFGRRSLRGAARGLDPSVIDAFPTFLYSSVKGLKIGKGALECAVCLNEFQDDETLRLIPKCSHAFHPDCIDSWLSSHTTCPVCRADLALKPGEVLPPAVQLLDQDPAPDAGGSQGHVSVHVSPHHDEPRPPSEGVKPSPRRDANSTADEGAPRRSSSTGMRLARMFRFPRSHSTGHSLWLVRPGDDCERFTLRLPEDVRTRIINDARLERARSCVAFPRASSPRTAYRSGSSRRGGRDPPLINERFDREGRYAKWAFSMTPPFISKTGSARAGARQAAAAVEVGRSPLRSSSKPDKSPPFDRWFVGRDVEAGERSTDWLRQPSSQT</sequence>
<dbReference type="FunFam" id="3.30.40.10:FF:000187">
    <property type="entry name" value="E3 ubiquitin-protein ligase ATL6"/>
    <property type="match status" value="1"/>
</dbReference>
<gene>
    <name evidence="19" type="ORF">EUGRSUZ_F003842</name>
</gene>
<dbReference type="GO" id="GO:0061630">
    <property type="term" value="F:ubiquitin protein ligase activity"/>
    <property type="evidence" value="ECO:0007669"/>
    <property type="project" value="UniProtKB-EC"/>
</dbReference>
<comment type="similarity">
    <text evidence="13">Belongs to the RING-type zinc finger family. ATL subfamily.</text>
</comment>
<dbReference type="SMART" id="SM00184">
    <property type="entry name" value="RING"/>
    <property type="match status" value="1"/>
</dbReference>
<dbReference type="Gene3D" id="3.30.40.10">
    <property type="entry name" value="Zinc/RING finger domain, C3HC4 (zinc finger)"/>
    <property type="match status" value="1"/>
</dbReference>
<evidence type="ECO:0000256" key="15">
    <source>
        <dbReference type="SAM" id="MobiDB-lite"/>
    </source>
</evidence>
<feature type="compositionally biased region" description="Basic and acidic residues" evidence="15">
    <location>
        <begin position="386"/>
        <end position="411"/>
    </location>
</feature>
<feature type="signal peptide" evidence="17">
    <location>
        <begin position="1"/>
        <end position="27"/>
    </location>
</feature>
<feature type="transmembrane region" description="Helical" evidence="16">
    <location>
        <begin position="51"/>
        <end position="77"/>
    </location>
</feature>
<protein>
    <recommendedName>
        <fullName evidence="4">RING-type E3 ubiquitin transferase</fullName>
        <ecNumber evidence="4">2.3.2.27</ecNumber>
    </recommendedName>
</protein>
<evidence type="ECO:0000256" key="5">
    <source>
        <dbReference type="ARBA" id="ARBA00022679"/>
    </source>
</evidence>
<feature type="region of interest" description="Disordered" evidence="15">
    <location>
        <begin position="375"/>
        <end position="420"/>
    </location>
</feature>
<feature type="domain" description="RING-type" evidence="18">
    <location>
        <begin position="136"/>
        <end position="178"/>
    </location>
</feature>
<dbReference type="EC" id="2.3.2.27" evidence="4"/>
<evidence type="ECO:0000256" key="3">
    <source>
        <dbReference type="ARBA" id="ARBA00004906"/>
    </source>
</evidence>
<evidence type="ECO:0000256" key="1">
    <source>
        <dbReference type="ARBA" id="ARBA00000900"/>
    </source>
</evidence>
<reference evidence="19" key="1">
    <citation type="submission" date="2013-07" db="EMBL/GenBank/DDBJ databases">
        <title>The genome of Eucalyptus grandis.</title>
        <authorList>
            <person name="Schmutz J."/>
            <person name="Hayes R."/>
            <person name="Myburg A."/>
            <person name="Tuskan G."/>
            <person name="Grattapaglia D."/>
            <person name="Rokhsar D.S."/>
        </authorList>
    </citation>
    <scope>NUCLEOTIDE SEQUENCE</scope>
    <source>
        <tissue evidence="19">Leaf extractions</tissue>
    </source>
</reference>
<evidence type="ECO:0000256" key="9">
    <source>
        <dbReference type="ARBA" id="ARBA00022786"/>
    </source>
</evidence>
<evidence type="ECO:0000256" key="6">
    <source>
        <dbReference type="ARBA" id="ARBA00022692"/>
    </source>
</evidence>
<evidence type="ECO:0000256" key="4">
    <source>
        <dbReference type="ARBA" id="ARBA00012483"/>
    </source>
</evidence>
<proteinExistence type="inferred from homology"/>
<dbReference type="AlphaFoldDB" id="A0A059BL37"/>
<dbReference type="GO" id="GO:0016020">
    <property type="term" value="C:membrane"/>
    <property type="evidence" value="ECO:0007669"/>
    <property type="project" value="UniProtKB-SubCell"/>
</dbReference>
<keyword evidence="10" id="KW-0862">Zinc</keyword>
<evidence type="ECO:0000256" key="2">
    <source>
        <dbReference type="ARBA" id="ARBA00004167"/>
    </source>
</evidence>
<dbReference type="eggNOG" id="KOG0800">
    <property type="taxonomic scope" value="Eukaryota"/>
</dbReference>
<dbReference type="KEGG" id="egr:104447996"/>
<keyword evidence="5" id="KW-0808">Transferase</keyword>